<organism evidence="2 3">
    <name type="scientific">Candidatus Coprosoma intestinipullorum</name>
    <dbReference type="NCBI Taxonomy" id="2840752"/>
    <lineage>
        <taxon>Bacteria</taxon>
        <taxon>Bacillati</taxon>
        <taxon>Bacillota</taxon>
        <taxon>Bacillota incertae sedis</taxon>
        <taxon>Candidatus Coprosoma</taxon>
    </lineage>
</organism>
<evidence type="ECO:0000259" key="1">
    <source>
        <dbReference type="PROSITE" id="PS50164"/>
    </source>
</evidence>
<dbReference type="EMBL" id="DVFV01000042">
    <property type="protein sequence ID" value="HIQ90425.1"/>
    <property type="molecule type" value="Genomic_DNA"/>
</dbReference>
<dbReference type="InterPro" id="IPR027417">
    <property type="entry name" value="P-loop_NTPase"/>
</dbReference>
<dbReference type="Proteomes" id="UP000886786">
    <property type="component" value="Unassembled WGS sequence"/>
</dbReference>
<reference evidence="2" key="1">
    <citation type="submission" date="2020-10" db="EMBL/GenBank/DDBJ databases">
        <authorList>
            <person name="Gilroy R."/>
        </authorList>
    </citation>
    <scope>NUCLEOTIDE SEQUENCE</scope>
    <source>
        <strain evidence="2">CHK147-3167</strain>
    </source>
</reference>
<dbReference type="PROSITE" id="PS50164">
    <property type="entry name" value="GIY_YIG"/>
    <property type="match status" value="1"/>
</dbReference>
<protein>
    <submittedName>
        <fullName evidence="2">DUF2075 domain-containing protein</fullName>
    </submittedName>
</protein>
<dbReference type="AlphaFoldDB" id="A0A9D0ZQK9"/>
<dbReference type="Pfam" id="PF09848">
    <property type="entry name" value="SLFN-g3_helicase"/>
    <property type="match status" value="1"/>
</dbReference>
<reference evidence="2" key="2">
    <citation type="journal article" date="2021" name="PeerJ">
        <title>Extensive microbial diversity within the chicken gut microbiome revealed by metagenomics and culture.</title>
        <authorList>
            <person name="Gilroy R."/>
            <person name="Ravi A."/>
            <person name="Getino M."/>
            <person name="Pursley I."/>
            <person name="Horton D.L."/>
            <person name="Alikhan N.F."/>
            <person name="Baker D."/>
            <person name="Gharbi K."/>
            <person name="Hall N."/>
            <person name="Watson M."/>
            <person name="Adriaenssens E.M."/>
            <person name="Foster-Nyarko E."/>
            <person name="Jarju S."/>
            <person name="Secka A."/>
            <person name="Antonio M."/>
            <person name="Oren A."/>
            <person name="Chaudhuri R.R."/>
            <person name="La Ragione R."/>
            <person name="Hildebrand F."/>
            <person name="Pallen M.J."/>
        </authorList>
    </citation>
    <scope>NUCLEOTIDE SEQUENCE</scope>
    <source>
        <strain evidence="2">CHK147-3167</strain>
    </source>
</reference>
<dbReference type="InterPro" id="IPR000305">
    <property type="entry name" value="GIY-YIG_endonuc"/>
</dbReference>
<name>A0A9D0ZQK9_9FIRM</name>
<evidence type="ECO:0000313" key="3">
    <source>
        <dbReference type="Proteomes" id="UP000886786"/>
    </source>
</evidence>
<dbReference type="InterPro" id="IPR018647">
    <property type="entry name" value="SLFN_3-like_DNA/RNA_helicase"/>
</dbReference>
<dbReference type="Gene3D" id="3.40.50.300">
    <property type="entry name" value="P-loop containing nucleotide triphosphate hydrolases"/>
    <property type="match status" value="1"/>
</dbReference>
<dbReference type="CDD" id="cd10439">
    <property type="entry name" value="GIY-YIG_COG3410"/>
    <property type="match status" value="1"/>
</dbReference>
<feature type="domain" description="GIY-YIG" evidence="1">
    <location>
        <begin position="24"/>
        <end position="96"/>
    </location>
</feature>
<proteinExistence type="predicted"/>
<gene>
    <name evidence="2" type="ORF">IAB27_02200</name>
</gene>
<accession>A0A9D0ZQK9</accession>
<comment type="caution">
    <text evidence="2">The sequence shown here is derived from an EMBL/GenBank/DDBJ whole genome shotgun (WGS) entry which is preliminary data.</text>
</comment>
<evidence type="ECO:0000313" key="2">
    <source>
        <dbReference type="EMBL" id="HIQ90425.1"/>
    </source>
</evidence>
<sequence>MNIKTLKFNDGTPANLRNMEYGTNWPVVYIINNDKEAYIGETTDVSIRSNQHLANTVRRNLDTINVITDKTFNKSVILDLESFLIKYMAADKKYKLQNGNGGMQNHNYYQRKIYEKEFKNIWIQLKSKGLVKHDLKTIENSDLFKYSPYKTLTVDQYMIANDILSVLSNDIKNKKTSLFLVHGGFGTGKTILGIYLLKLLSQAKDSTQIEVEDEELEYNLSEIINNEAIKKFRIGLVIPMNNLRATLKKVFKDINGLDAKMVLSPNDVAKSDNIYDLLIVDEAHRLRRRQNLTQYKSFDNNNKKLNLGDKGTELDWILLKSKYQILLYDENQSIKPTDVRKEDFEQLMLRKNYRPYYLETQLRCLLGGNEYVDYIKNIFSNNPPEKKVNFKKYDFKIFDNINDLIEEIKQKDKEYGLCRNIAGFAWPWKSKEKKLPSHITKREMNNIVNNGIYDIEIDGEKYIWNTKTTDWINSSNSVNEIGSIHTIQGYDLNYAGVIIGNELKYDNKKHKFIVDRKKYYDVKGKSATSDEDLLQYILNIYCTMCTRGMLGTYLYVCDKELKKYLQKYVSTKHK</sequence>
<dbReference type="SUPFAM" id="SSF52540">
    <property type="entry name" value="P-loop containing nucleoside triphosphate hydrolases"/>
    <property type="match status" value="1"/>
</dbReference>